<evidence type="ECO:0000313" key="2">
    <source>
        <dbReference type="EnsemblProtists" id="EOD04735"/>
    </source>
</evidence>
<dbReference type="GeneID" id="17255424"/>
<dbReference type="RefSeq" id="XP_005757164.1">
    <property type="nucleotide sequence ID" value="XM_005757107.1"/>
</dbReference>
<organism evidence="2 3">
    <name type="scientific">Emiliania huxleyi (strain CCMP1516)</name>
    <dbReference type="NCBI Taxonomy" id="280463"/>
    <lineage>
        <taxon>Eukaryota</taxon>
        <taxon>Haptista</taxon>
        <taxon>Haptophyta</taxon>
        <taxon>Prymnesiophyceae</taxon>
        <taxon>Isochrysidales</taxon>
        <taxon>Noelaerhabdaceae</taxon>
        <taxon>Emiliania</taxon>
    </lineage>
</organism>
<accession>A0A0D3I0F0</accession>
<reference evidence="2" key="2">
    <citation type="submission" date="2024-10" db="UniProtKB">
        <authorList>
            <consortium name="EnsemblProtists"/>
        </authorList>
    </citation>
    <scope>IDENTIFICATION</scope>
</reference>
<dbReference type="EnsemblProtists" id="EOD04735">
    <property type="protein sequence ID" value="EOD04735"/>
    <property type="gene ID" value="EMIHUDRAFT_220878"/>
</dbReference>
<dbReference type="GeneID" id="17250809"/>
<sequence length="116" mass="11965">MLPPSFCRAPLRLCAVGLQTSASARSVLFPAVQNDSAVRTDPASAPSGPSEGLPSGDGAAVRPYPSLWLSMSDEPADNGFDSPDLSPPASRPSGLAAAYKRRKMETPAAARAAQAR</sequence>
<evidence type="ECO:0000256" key="1">
    <source>
        <dbReference type="SAM" id="MobiDB-lite"/>
    </source>
</evidence>
<dbReference type="HOGENOM" id="CLU_2101541_0_0_1"/>
<dbReference type="Proteomes" id="UP000013827">
    <property type="component" value="Unassembled WGS sequence"/>
</dbReference>
<reference evidence="3" key="1">
    <citation type="journal article" date="2013" name="Nature">
        <title>Pan genome of the phytoplankton Emiliania underpins its global distribution.</title>
        <authorList>
            <person name="Read B.A."/>
            <person name="Kegel J."/>
            <person name="Klute M.J."/>
            <person name="Kuo A."/>
            <person name="Lefebvre S.C."/>
            <person name="Maumus F."/>
            <person name="Mayer C."/>
            <person name="Miller J."/>
            <person name="Monier A."/>
            <person name="Salamov A."/>
            <person name="Young J."/>
            <person name="Aguilar M."/>
            <person name="Claverie J.M."/>
            <person name="Frickenhaus S."/>
            <person name="Gonzalez K."/>
            <person name="Herman E.K."/>
            <person name="Lin Y.C."/>
            <person name="Napier J."/>
            <person name="Ogata H."/>
            <person name="Sarno A.F."/>
            <person name="Shmutz J."/>
            <person name="Schroeder D."/>
            <person name="de Vargas C."/>
            <person name="Verret F."/>
            <person name="von Dassow P."/>
            <person name="Valentin K."/>
            <person name="Van de Peer Y."/>
            <person name="Wheeler G."/>
            <person name="Dacks J.B."/>
            <person name="Delwiche C.F."/>
            <person name="Dyhrman S.T."/>
            <person name="Glockner G."/>
            <person name="John U."/>
            <person name="Richards T."/>
            <person name="Worden A.Z."/>
            <person name="Zhang X."/>
            <person name="Grigoriev I.V."/>
            <person name="Allen A.E."/>
            <person name="Bidle K."/>
            <person name="Borodovsky M."/>
            <person name="Bowler C."/>
            <person name="Brownlee C."/>
            <person name="Cock J.M."/>
            <person name="Elias M."/>
            <person name="Gladyshev V.N."/>
            <person name="Groth M."/>
            <person name="Guda C."/>
            <person name="Hadaegh A."/>
            <person name="Iglesias-Rodriguez M.D."/>
            <person name="Jenkins J."/>
            <person name="Jones B.M."/>
            <person name="Lawson T."/>
            <person name="Leese F."/>
            <person name="Lindquist E."/>
            <person name="Lobanov A."/>
            <person name="Lomsadze A."/>
            <person name="Malik S.B."/>
            <person name="Marsh M.E."/>
            <person name="Mackinder L."/>
            <person name="Mock T."/>
            <person name="Mueller-Roeber B."/>
            <person name="Pagarete A."/>
            <person name="Parker M."/>
            <person name="Probert I."/>
            <person name="Quesneville H."/>
            <person name="Raines C."/>
            <person name="Rensing S.A."/>
            <person name="Riano-Pachon D.M."/>
            <person name="Richier S."/>
            <person name="Rokitta S."/>
            <person name="Shiraiwa Y."/>
            <person name="Soanes D.M."/>
            <person name="van der Giezen M."/>
            <person name="Wahlund T.M."/>
            <person name="Williams B."/>
            <person name="Wilson W."/>
            <person name="Wolfe G."/>
            <person name="Wurch L.L."/>
        </authorList>
    </citation>
    <scope>NUCLEOTIDE SEQUENCE</scope>
</reference>
<dbReference type="EnsemblProtists" id="EOD09295">
    <property type="protein sequence ID" value="EOD09295"/>
    <property type="gene ID" value="EMIHUDRAFT_216692"/>
</dbReference>
<proteinExistence type="predicted"/>
<dbReference type="AlphaFoldDB" id="A0A0D3I0F0"/>
<dbReference type="KEGG" id="ehx:EMIHUDRAFT_216692"/>
<evidence type="ECO:0000313" key="3">
    <source>
        <dbReference type="Proteomes" id="UP000013827"/>
    </source>
</evidence>
<keyword evidence="3" id="KW-1185">Reference proteome</keyword>
<protein>
    <submittedName>
        <fullName evidence="2">Uncharacterized protein</fullName>
    </submittedName>
</protein>
<dbReference type="KEGG" id="ehx:EMIHUDRAFT_220878"/>
<name>A0A0D3I0F0_EMIH1</name>
<feature type="region of interest" description="Disordered" evidence="1">
    <location>
        <begin position="33"/>
        <end position="116"/>
    </location>
</feature>
<dbReference type="RefSeq" id="XP_005761724.1">
    <property type="nucleotide sequence ID" value="XM_005761667.1"/>
</dbReference>
<dbReference type="PaxDb" id="2903-EOD04735"/>